<evidence type="ECO:0000313" key="1">
    <source>
        <dbReference type="EMBL" id="MBG6291652.1"/>
    </source>
</evidence>
<dbReference type="RefSeq" id="WP_074974237.1">
    <property type="nucleotide sequence ID" value="NZ_JADTFC010000130.1"/>
</dbReference>
<reference evidence="1 2" key="1">
    <citation type="submission" date="2020-11" db="EMBL/GenBank/DDBJ databases">
        <title>Enhanced detection system for hospital associated transmission using whole genome sequencing surveillance.</title>
        <authorList>
            <person name="Harrison L.H."/>
            <person name="Van Tyne D."/>
            <person name="Marsh J.W."/>
            <person name="Griffith M.P."/>
            <person name="Snyder D.J."/>
            <person name="Cooper V.S."/>
            <person name="Mustapha M."/>
        </authorList>
    </citation>
    <scope>NUCLEOTIDE SEQUENCE [LARGE SCALE GENOMIC DNA]</scope>
    <source>
        <strain evidence="1 2">PSA00705</strain>
    </source>
</reference>
<protein>
    <submittedName>
        <fullName evidence="1">Uncharacterized protein</fullName>
    </submittedName>
</protein>
<comment type="caution">
    <text evidence="1">The sequence shown here is derived from an EMBL/GenBank/DDBJ whole genome shotgun (WGS) entry which is preliminary data.</text>
</comment>
<name>A0ABS0KU83_PSENT</name>
<dbReference type="Proteomes" id="UP000608450">
    <property type="component" value="Unassembled WGS sequence"/>
</dbReference>
<accession>A0ABS0KU83</accession>
<proteinExistence type="predicted"/>
<dbReference type="EMBL" id="JADTFC010000130">
    <property type="protein sequence ID" value="MBG6291652.1"/>
    <property type="molecule type" value="Genomic_DNA"/>
</dbReference>
<sequence>MLTDADRQWLAEHRRSVATWCDFYLAQFRGMASAELAEVAGQVLIYHKGRFVLAQDLAAEVVKSVRPSQIFEQWNYECACAVHFAAQGLSSFDAAALLVASGYQDESLDELSSASDEAVREAWHALYGEPED</sequence>
<evidence type="ECO:0000313" key="2">
    <source>
        <dbReference type="Proteomes" id="UP000608450"/>
    </source>
</evidence>
<keyword evidence="2" id="KW-1185">Reference proteome</keyword>
<gene>
    <name evidence="1" type="ORF">I5I61_29700</name>
</gene>
<organism evidence="1 2">
    <name type="scientific">Pseudomonas nitroreducens</name>
    <dbReference type="NCBI Taxonomy" id="46680"/>
    <lineage>
        <taxon>Bacteria</taxon>
        <taxon>Pseudomonadati</taxon>
        <taxon>Pseudomonadota</taxon>
        <taxon>Gammaproteobacteria</taxon>
        <taxon>Pseudomonadales</taxon>
        <taxon>Pseudomonadaceae</taxon>
        <taxon>Pseudomonas</taxon>
    </lineage>
</organism>